<dbReference type="Proteomes" id="UP001152797">
    <property type="component" value="Unassembled WGS sequence"/>
</dbReference>
<evidence type="ECO:0000313" key="4">
    <source>
        <dbReference type="Proteomes" id="UP001152797"/>
    </source>
</evidence>
<gene>
    <name evidence="2" type="ORF">C1SCF055_LOCUS12108</name>
</gene>
<dbReference type="EMBL" id="CAMXCT010000900">
    <property type="protein sequence ID" value="CAI3984583.1"/>
    <property type="molecule type" value="Genomic_DNA"/>
</dbReference>
<dbReference type="EMBL" id="CAMXCT030000900">
    <property type="protein sequence ID" value="CAL4771895.1"/>
    <property type="molecule type" value="Genomic_DNA"/>
</dbReference>
<accession>A0A9P1C4D8</accession>
<reference evidence="3 4" key="2">
    <citation type="submission" date="2024-05" db="EMBL/GenBank/DDBJ databases">
        <authorList>
            <person name="Chen Y."/>
            <person name="Shah S."/>
            <person name="Dougan E. K."/>
            <person name="Thang M."/>
            <person name="Chan C."/>
        </authorList>
    </citation>
    <scope>NUCLEOTIDE SEQUENCE [LARGE SCALE GENOMIC DNA]</scope>
</reference>
<evidence type="ECO:0000313" key="3">
    <source>
        <dbReference type="EMBL" id="CAL4771895.1"/>
    </source>
</evidence>
<protein>
    <submittedName>
        <fullName evidence="2">Uncharacterized protein</fullName>
    </submittedName>
</protein>
<dbReference type="EMBL" id="CAMXCT020000900">
    <property type="protein sequence ID" value="CAL1137958.1"/>
    <property type="molecule type" value="Genomic_DNA"/>
</dbReference>
<dbReference type="AlphaFoldDB" id="A0A9P1C4D8"/>
<keyword evidence="4" id="KW-1185">Reference proteome</keyword>
<sequence>MNLSSMCRQPGKCPASASARRMGMEDNHPARSEELSRSTGVHGFNAEPRKLSTSTCPWVAAGSVAQLPQHAAGSVREC</sequence>
<comment type="caution">
    <text evidence="2">The sequence shown here is derived from an EMBL/GenBank/DDBJ whole genome shotgun (WGS) entry which is preliminary data.</text>
</comment>
<evidence type="ECO:0000256" key="1">
    <source>
        <dbReference type="SAM" id="MobiDB-lite"/>
    </source>
</evidence>
<feature type="region of interest" description="Disordered" evidence="1">
    <location>
        <begin position="1"/>
        <end position="46"/>
    </location>
</feature>
<evidence type="ECO:0000313" key="2">
    <source>
        <dbReference type="EMBL" id="CAI3984583.1"/>
    </source>
</evidence>
<proteinExistence type="predicted"/>
<organism evidence="2">
    <name type="scientific">Cladocopium goreaui</name>
    <dbReference type="NCBI Taxonomy" id="2562237"/>
    <lineage>
        <taxon>Eukaryota</taxon>
        <taxon>Sar</taxon>
        <taxon>Alveolata</taxon>
        <taxon>Dinophyceae</taxon>
        <taxon>Suessiales</taxon>
        <taxon>Symbiodiniaceae</taxon>
        <taxon>Cladocopium</taxon>
    </lineage>
</organism>
<name>A0A9P1C4D8_9DINO</name>
<reference evidence="2" key="1">
    <citation type="submission" date="2022-10" db="EMBL/GenBank/DDBJ databases">
        <authorList>
            <person name="Chen Y."/>
            <person name="Dougan E. K."/>
            <person name="Chan C."/>
            <person name="Rhodes N."/>
            <person name="Thang M."/>
        </authorList>
    </citation>
    <scope>NUCLEOTIDE SEQUENCE</scope>
</reference>
<feature type="compositionally biased region" description="Basic and acidic residues" evidence="1">
    <location>
        <begin position="22"/>
        <end position="36"/>
    </location>
</feature>